<evidence type="ECO:0000256" key="1">
    <source>
        <dbReference type="SAM" id="MobiDB-lite"/>
    </source>
</evidence>
<feature type="region of interest" description="Disordered" evidence="1">
    <location>
        <begin position="1"/>
        <end position="126"/>
    </location>
</feature>
<accession>A0A2G5I2G4</accession>
<dbReference type="Proteomes" id="UP001302367">
    <property type="component" value="Chromosome 3"/>
</dbReference>
<evidence type="ECO:0000313" key="4">
    <source>
        <dbReference type="Proteomes" id="UP000230605"/>
    </source>
</evidence>
<feature type="compositionally biased region" description="Polar residues" evidence="1">
    <location>
        <begin position="375"/>
        <end position="384"/>
    </location>
</feature>
<feature type="compositionally biased region" description="Low complexity" evidence="1">
    <location>
        <begin position="297"/>
        <end position="308"/>
    </location>
</feature>
<feature type="compositionally biased region" description="Low complexity" evidence="1">
    <location>
        <begin position="320"/>
        <end position="330"/>
    </location>
</feature>
<dbReference type="Proteomes" id="UP000230605">
    <property type="component" value="Chromosome 3"/>
</dbReference>
<feature type="region of interest" description="Disordered" evidence="1">
    <location>
        <begin position="240"/>
        <end position="451"/>
    </location>
</feature>
<keyword evidence="5" id="KW-1185">Reference proteome</keyword>
<protein>
    <submittedName>
        <fullName evidence="2">Uncharacterized protein</fullName>
    </submittedName>
</protein>
<gene>
    <name evidence="2" type="ORF">CB0940_03415</name>
    <name evidence="3" type="ORF">RHO25_005211</name>
</gene>
<feature type="compositionally biased region" description="Low complexity" evidence="1">
    <location>
        <begin position="1"/>
        <end position="15"/>
    </location>
</feature>
<dbReference type="OrthoDB" id="4463286at2759"/>
<reference evidence="3 5" key="2">
    <citation type="submission" date="2023-09" db="EMBL/GenBank/DDBJ databases">
        <title>Complete-Gapless Cercospora beticola genome.</title>
        <authorList>
            <person name="Wyatt N.A."/>
            <person name="Spanner R.E."/>
            <person name="Bolton M.D."/>
        </authorList>
    </citation>
    <scope>NUCLEOTIDE SEQUENCE [LARGE SCALE GENOMIC DNA]</scope>
    <source>
        <strain evidence="3">Cb09-40</strain>
    </source>
</reference>
<evidence type="ECO:0000313" key="5">
    <source>
        <dbReference type="Proteomes" id="UP001302367"/>
    </source>
</evidence>
<reference evidence="2 4" key="1">
    <citation type="submission" date="2015-10" db="EMBL/GenBank/DDBJ databases">
        <title>The cercosporin biosynthetic gene cluster was horizontally transferred to several fungal lineages and shown to be expanded in Cercospora beticola based on microsynteny with recipient genomes.</title>
        <authorList>
            <person name="De Jonge R."/>
            <person name="Ebert M.K."/>
            <person name="Suttle J.C."/>
            <person name="Jurick Ii W.M."/>
            <person name="Secor G.A."/>
            <person name="Thomma B.P."/>
            <person name="Van De Peer Y."/>
            <person name="Bolton M.D."/>
        </authorList>
    </citation>
    <scope>NUCLEOTIDE SEQUENCE [LARGE SCALE GENOMIC DNA]</scope>
    <source>
        <strain evidence="2 4">09-40</strain>
    </source>
</reference>
<sequence length="473" mass="50558">MSTAVAAAPPTTLAPSVERMSPRQFTAIAPSTHHASAASGEPAAKRARSNGGSPESASRPADASKSSPNGLRNGAPPTIKVKKEPGSPALASSRPRPKRLDLSSSMAANRGPQTARPSAPLTSGQSAGLHIHDVGLACLSPGFATHDPALREQLQRSMDVRDQQRQIIEARQKGGKSGSSGEQDGPRTQDTTLFGVQTGARTPGTSRRKGPPPGLSIAAPSAAQFAHDRVIQSAPLHQTFTGLRPGEYPASRHAQHGPSGLSQTSHIHHVPATQTNNRLPPISDVFANDRFEGPRQHNNSPGHSSHSNIQPAMPSPGFPPSHRQQSQHPPLSARERFRSAEEAVQGLSGGRDELMPKVVHYGGVQPPTPPSPMPNSGQHATSGAQRPGQHEYGARPDLSRTQSMNGRRRGRDEFEADNGSPPSAFNRSEPKRTTFATRGHPEDDDDWKTNMSSAERRAEFLRLCERAWDLFHS</sequence>
<feature type="compositionally biased region" description="Polar residues" evidence="1">
    <location>
        <begin position="186"/>
        <end position="205"/>
    </location>
</feature>
<dbReference type="EMBL" id="CP134186">
    <property type="protein sequence ID" value="WPB00591.1"/>
    <property type="molecule type" value="Genomic_DNA"/>
</dbReference>
<organism evidence="2 4">
    <name type="scientific">Cercospora beticola</name>
    <name type="common">Sugarbeet leaf spot fungus</name>
    <dbReference type="NCBI Taxonomy" id="122368"/>
    <lineage>
        <taxon>Eukaryota</taxon>
        <taxon>Fungi</taxon>
        <taxon>Dikarya</taxon>
        <taxon>Ascomycota</taxon>
        <taxon>Pezizomycotina</taxon>
        <taxon>Dothideomycetes</taxon>
        <taxon>Dothideomycetidae</taxon>
        <taxon>Mycosphaerellales</taxon>
        <taxon>Mycosphaerellaceae</taxon>
        <taxon>Cercospora</taxon>
    </lineage>
</organism>
<evidence type="ECO:0000313" key="2">
    <source>
        <dbReference type="EMBL" id="PIA98951.1"/>
    </source>
</evidence>
<dbReference type="EMBL" id="LKMD01000101">
    <property type="protein sequence ID" value="PIA98951.1"/>
    <property type="molecule type" value="Genomic_DNA"/>
</dbReference>
<feature type="region of interest" description="Disordered" evidence="1">
    <location>
        <begin position="170"/>
        <end position="218"/>
    </location>
</feature>
<feature type="compositionally biased region" description="Polar residues" evidence="1">
    <location>
        <begin position="102"/>
        <end position="126"/>
    </location>
</feature>
<dbReference type="AlphaFoldDB" id="A0A2G5I2G4"/>
<name>A0A2G5I2G4_CERBT</name>
<feature type="compositionally biased region" description="Basic and acidic residues" evidence="1">
    <location>
        <begin position="388"/>
        <end position="398"/>
    </location>
</feature>
<proteinExistence type="predicted"/>
<evidence type="ECO:0000313" key="3">
    <source>
        <dbReference type="EMBL" id="WPB00591.1"/>
    </source>
</evidence>